<evidence type="ECO:0000313" key="2">
    <source>
        <dbReference type="EMBL" id="KGR90456.1"/>
    </source>
</evidence>
<dbReference type="InterPro" id="IPR025668">
    <property type="entry name" value="Tnp_DDE_dom"/>
</dbReference>
<comment type="caution">
    <text evidence="2">The sequence shown here is derived from an EMBL/GenBank/DDBJ whole genome shotgun (WGS) entry which is preliminary data.</text>
</comment>
<keyword evidence="3" id="KW-1185">Reference proteome</keyword>
<dbReference type="RefSeq" id="WP_036176891.1">
    <property type="nucleotide sequence ID" value="NZ_AVCZ01000019.1"/>
</dbReference>
<dbReference type="OrthoDB" id="6627885at2"/>
<evidence type="ECO:0000313" key="3">
    <source>
        <dbReference type="Proteomes" id="UP000030595"/>
    </source>
</evidence>
<dbReference type="InterPro" id="IPR012337">
    <property type="entry name" value="RNaseH-like_sf"/>
</dbReference>
<dbReference type="InterPro" id="IPR047960">
    <property type="entry name" value="Transpos_IS1380"/>
</dbReference>
<dbReference type="AlphaFoldDB" id="A0A0A3J0I3"/>
<dbReference type="Pfam" id="PF13701">
    <property type="entry name" value="DDE_Tnp_1_4"/>
    <property type="match status" value="1"/>
</dbReference>
<protein>
    <submittedName>
        <fullName evidence="2">Transposase</fullName>
    </submittedName>
</protein>
<accession>A0A0A3J0I3</accession>
<proteinExistence type="predicted"/>
<dbReference type="NCBIfam" id="NF033539">
    <property type="entry name" value="transpos_IS1380"/>
    <property type="match status" value="1"/>
</dbReference>
<dbReference type="SUPFAM" id="SSF53098">
    <property type="entry name" value="Ribonuclease H-like"/>
    <property type="match status" value="1"/>
</dbReference>
<dbReference type="EMBL" id="JPVQ01000019">
    <property type="protein sequence ID" value="KGR90456.1"/>
    <property type="molecule type" value="Genomic_DNA"/>
</dbReference>
<gene>
    <name evidence="2" type="ORF">CD30_11635</name>
</gene>
<organism evidence="2 3">
    <name type="scientific">Ureibacillus massiliensis 4400831 = CIP 108448 = CCUG 49529</name>
    <dbReference type="NCBI Taxonomy" id="1211035"/>
    <lineage>
        <taxon>Bacteria</taxon>
        <taxon>Bacillati</taxon>
        <taxon>Bacillota</taxon>
        <taxon>Bacilli</taxon>
        <taxon>Bacillales</taxon>
        <taxon>Caryophanaceae</taxon>
        <taxon>Ureibacillus</taxon>
    </lineage>
</organism>
<sequence>MATLPQLTLDFNRQIKLSSDGGSLSSDTGEFIFREFDEKIGFSKTLARHLHLKDDRKYHVHSNENLLRQKIYQIIAGYAEDDSADQLTNDPVFTQIIGTDALASQPSLSRFYTRFDNESMEQLNQANQELLDKVHTSRGSKAIIFDLDSTHADTYGEQESASYNTHYGTVGFHPLVAFDGITGDFLKAKLRPGNVYTSNGVVDFVKPLIEHYNEKFPETTPFLRGDSGFAVPALYDLCEDESVYYVIRLKSNAILQRMADELHPATEISDVSMSECYYEEIEYQAKSWSKSRKVIVQSVRPAGELFFTHSFFVTNLKDAFTPETIVRSYQKRGTMENYIKEAKNGFYLDKMNSHSFQVNEVKMMLSLLAYNLTNWLRTLCFPKGRKSMQIETIRTRIIKVASKLVKSGRSIYFKLSSSFVYQKFFWEVLQRIQRLKLE</sequence>
<dbReference type="Proteomes" id="UP000030595">
    <property type="component" value="Unassembled WGS sequence"/>
</dbReference>
<evidence type="ECO:0000259" key="1">
    <source>
        <dbReference type="Pfam" id="PF13701"/>
    </source>
</evidence>
<dbReference type="eggNOG" id="COG3385">
    <property type="taxonomic scope" value="Bacteria"/>
</dbReference>
<name>A0A0A3J0I3_9BACL</name>
<feature type="domain" description="Transposase DDE" evidence="1">
    <location>
        <begin position="9"/>
        <end position="436"/>
    </location>
</feature>
<reference evidence="2 3" key="1">
    <citation type="submission" date="2014-02" db="EMBL/GenBank/DDBJ databases">
        <title>Draft genome sequence of Lysinibacillus massiliensis CCUG 49529.</title>
        <authorList>
            <person name="Zhang F."/>
            <person name="Wang G."/>
            <person name="Zhang L."/>
        </authorList>
    </citation>
    <scope>NUCLEOTIDE SEQUENCE [LARGE SCALE GENOMIC DNA]</scope>
    <source>
        <strain evidence="2 3">CCUG 49529</strain>
    </source>
</reference>